<protein>
    <submittedName>
        <fullName evidence="1">Uncharacterized protein</fullName>
    </submittedName>
</protein>
<dbReference type="Proteomes" id="UP000276133">
    <property type="component" value="Unassembled WGS sequence"/>
</dbReference>
<dbReference type="EMBL" id="REGN01003695">
    <property type="protein sequence ID" value="RNA21336.1"/>
    <property type="molecule type" value="Genomic_DNA"/>
</dbReference>
<comment type="caution">
    <text evidence="1">The sequence shown here is derived from an EMBL/GenBank/DDBJ whole genome shotgun (WGS) entry which is preliminary data.</text>
</comment>
<gene>
    <name evidence="1" type="ORF">BpHYR1_028647</name>
</gene>
<keyword evidence="2" id="KW-1185">Reference proteome</keyword>
<reference evidence="1 2" key="1">
    <citation type="journal article" date="2018" name="Sci. Rep.">
        <title>Genomic signatures of local adaptation to the degree of environmental predictability in rotifers.</title>
        <authorList>
            <person name="Franch-Gras L."/>
            <person name="Hahn C."/>
            <person name="Garcia-Roger E.M."/>
            <person name="Carmona M.J."/>
            <person name="Serra M."/>
            <person name="Gomez A."/>
        </authorList>
    </citation>
    <scope>NUCLEOTIDE SEQUENCE [LARGE SCALE GENOMIC DNA]</scope>
    <source>
        <strain evidence="1">HYR1</strain>
    </source>
</reference>
<accession>A0A3M7RCP1</accession>
<name>A0A3M7RCP1_BRAPC</name>
<dbReference type="AlphaFoldDB" id="A0A3M7RCP1"/>
<evidence type="ECO:0000313" key="1">
    <source>
        <dbReference type="EMBL" id="RNA21336.1"/>
    </source>
</evidence>
<proteinExistence type="predicted"/>
<organism evidence="1 2">
    <name type="scientific">Brachionus plicatilis</name>
    <name type="common">Marine rotifer</name>
    <name type="synonym">Brachionus muelleri</name>
    <dbReference type="NCBI Taxonomy" id="10195"/>
    <lineage>
        <taxon>Eukaryota</taxon>
        <taxon>Metazoa</taxon>
        <taxon>Spiralia</taxon>
        <taxon>Gnathifera</taxon>
        <taxon>Rotifera</taxon>
        <taxon>Eurotatoria</taxon>
        <taxon>Monogononta</taxon>
        <taxon>Pseudotrocha</taxon>
        <taxon>Ploima</taxon>
        <taxon>Brachionidae</taxon>
        <taxon>Brachionus</taxon>
    </lineage>
</organism>
<sequence length="76" mass="8625">MSMAPLHSGSNMAKNDFRMLNSLDFSDSLSEELKSFGAFSTIESISLRSLVILANGCFIIAKQYYYDTWFNDQKVK</sequence>
<evidence type="ECO:0000313" key="2">
    <source>
        <dbReference type="Proteomes" id="UP000276133"/>
    </source>
</evidence>